<dbReference type="GO" id="GO:0015689">
    <property type="term" value="P:molybdate ion transport"/>
    <property type="evidence" value="ECO:0007669"/>
    <property type="project" value="InterPro"/>
</dbReference>
<name>A0A3E0GUR2_9PSEU</name>
<dbReference type="InterPro" id="IPR005950">
    <property type="entry name" value="ModA"/>
</dbReference>
<dbReference type="AlphaFoldDB" id="A0A3E0GUR2"/>
<evidence type="ECO:0000313" key="6">
    <source>
        <dbReference type="EMBL" id="REH29399.1"/>
    </source>
</evidence>
<keyword evidence="3 5" id="KW-0732">Signal</keyword>
<dbReference type="CDD" id="cd13538">
    <property type="entry name" value="PBP2_ModA_like_1"/>
    <property type="match status" value="1"/>
</dbReference>
<evidence type="ECO:0000313" key="7">
    <source>
        <dbReference type="Proteomes" id="UP000256269"/>
    </source>
</evidence>
<feature type="binding site" evidence="4">
    <location>
        <position position="198"/>
    </location>
    <ligand>
        <name>molybdate</name>
        <dbReference type="ChEBI" id="CHEBI:36264"/>
    </ligand>
</feature>
<organism evidence="6 7">
    <name type="scientific">Kutzneria buriramensis</name>
    <dbReference type="NCBI Taxonomy" id="1045776"/>
    <lineage>
        <taxon>Bacteria</taxon>
        <taxon>Bacillati</taxon>
        <taxon>Actinomycetota</taxon>
        <taxon>Actinomycetes</taxon>
        <taxon>Pseudonocardiales</taxon>
        <taxon>Pseudonocardiaceae</taxon>
        <taxon>Kutzneria</taxon>
    </lineage>
</organism>
<dbReference type="PIRSF" id="PIRSF004846">
    <property type="entry name" value="ModA"/>
    <property type="match status" value="1"/>
</dbReference>
<comment type="caution">
    <text evidence="6">The sequence shown here is derived from an EMBL/GenBank/DDBJ whole genome shotgun (WGS) entry which is preliminary data.</text>
</comment>
<dbReference type="Proteomes" id="UP000256269">
    <property type="component" value="Unassembled WGS sequence"/>
</dbReference>
<dbReference type="RefSeq" id="WP_116181243.1">
    <property type="nucleotide sequence ID" value="NZ_CP144375.1"/>
</dbReference>
<gene>
    <name evidence="6" type="ORF">BCF44_12514</name>
</gene>
<dbReference type="SUPFAM" id="SSF53850">
    <property type="entry name" value="Periplasmic binding protein-like II"/>
    <property type="match status" value="1"/>
</dbReference>
<evidence type="ECO:0000256" key="2">
    <source>
        <dbReference type="ARBA" id="ARBA00022723"/>
    </source>
</evidence>
<dbReference type="Pfam" id="PF13531">
    <property type="entry name" value="SBP_bac_11"/>
    <property type="match status" value="1"/>
</dbReference>
<dbReference type="EMBL" id="QUNO01000025">
    <property type="protein sequence ID" value="REH29399.1"/>
    <property type="molecule type" value="Genomic_DNA"/>
</dbReference>
<protein>
    <submittedName>
        <fullName evidence="6">Molybdate transport system substrate-binding protein</fullName>
    </submittedName>
</protein>
<dbReference type="Gene3D" id="3.40.190.10">
    <property type="entry name" value="Periplasmic binding protein-like II"/>
    <property type="match status" value="2"/>
</dbReference>
<evidence type="ECO:0000256" key="4">
    <source>
        <dbReference type="PIRSR" id="PIRSR004846-1"/>
    </source>
</evidence>
<feature type="binding site" evidence="4">
    <location>
        <position position="180"/>
    </location>
    <ligand>
        <name>molybdate</name>
        <dbReference type="ChEBI" id="CHEBI:36264"/>
    </ligand>
</feature>
<evidence type="ECO:0000256" key="3">
    <source>
        <dbReference type="ARBA" id="ARBA00022729"/>
    </source>
</evidence>
<evidence type="ECO:0000256" key="1">
    <source>
        <dbReference type="ARBA" id="ARBA00009175"/>
    </source>
</evidence>
<accession>A0A3E0GUR2</accession>
<evidence type="ECO:0000256" key="5">
    <source>
        <dbReference type="SAM" id="SignalP"/>
    </source>
</evidence>
<feature type="chain" id="PRO_5039695872" evidence="5">
    <location>
        <begin position="26"/>
        <end position="262"/>
    </location>
</feature>
<dbReference type="NCBIfam" id="TIGR01256">
    <property type="entry name" value="modA"/>
    <property type="match status" value="1"/>
</dbReference>
<keyword evidence="7" id="KW-1185">Reference proteome</keyword>
<dbReference type="PANTHER" id="PTHR30632:SF0">
    <property type="entry name" value="SULFATE-BINDING PROTEIN"/>
    <property type="match status" value="1"/>
</dbReference>
<dbReference type="PANTHER" id="PTHR30632">
    <property type="entry name" value="MOLYBDATE-BINDING PERIPLASMIC PROTEIN"/>
    <property type="match status" value="1"/>
</dbReference>
<dbReference type="InterPro" id="IPR050682">
    <property type="entry name" value="ModA/WtpA"/>
</dbReference>
<proteinExistence type="inferred from homology"/>
<reference evidence="6 7" key="1">
    <citation type="submission" date="2018-08" db="EMBL/GenBank/DDBJ databases">
        <title>Genomic Encyclopedia of Archaeal and Bacterial Type Strains, Phase II (KMG-II): from individual species to whole genera.</title>
        <authorList>
            <person name="Goeker M."/>
        </authorList>
    </citation>
    <scope>NUCLEOTIDE SEQUENCE [LARGE SCALE GENOMIC DNA]</scope>
    <source>
        <strain evidence="6 7">DSM 45791</strain>
    </source>
</reference>
<dbReference type="GO" id="GO:0046872">
    <property type="term" value="F:metal ion binding"/>
    <property type="evidence" value="ECO:0007669"/>
    <property type="project" value="UniProtKB-KW"/>
</dbReference>
<dbReference type="OrthoDB" id="9785015at2"/>
<feature type="binding site" evidence="4">
    <location>
        <position position="49"/>
    </location>
    <ligand>
        <name>molybdate</name>
        <dbReference type="ChEBI" id="CHEBI:36264"/>
    </ligand>
</feature>
<sequence length="262" mass="26250">MRKLVVAIGSTALLLTACGGGASSAAGSSSTASSAPKESGTLTVLAAASLTTSFNKLKTEFEAAHPGVTVKLTYDGSSTLVQQITNGAAADVFASADTANMTKITKAGLNAGTPQLFARNKLEIAVPPNNPKNIASFADLAKPGTIVVVCADAVPCGAAALKVEQAAGVTITPASKETAVTGVLSKVESGDADAGLVYITDVNSAGGKVKGIGFPEADKAINDYPITVLKNAPQAALAKEFIDFVRGDAGRKELGAVGFQIP</sequence>
<feature type="signal peptide" evidence="5">
    <location>
        <begin position="1"/>
        <end position="25"/>
    </location>
</feature>
<dbReference type="GO" id="GO:0030973">
    <property type="term" value="F:molybdate ion binding"/>
    <property type="evidence" value="ECO:0007669"/>
    <property type="project" value="TreeGrafter"/>
</dbReference>
<comment type="similarity">
    <text evidence="1">Belongs to the bacterial solute-binding protein ModA family.</text>
</comment>
<dbReference type="PROSITE" id="PS51257">
    <property type="entry name" value="PROKAR_LIPOPROTEIN"/>
    <property type="match status" value="1"/>
</dbReference>
<feature type="binding site" evidence="4">
    <location>
        <position position="77"/>
    </location>
    <ligand>
        <name>molybdate</name>
        <dbReference type="ChEBI" id="CHEBI:36264"/>
    </ligand>
</feature>
<keyword evidence="4" id="KW-0500">Molybdenum</keyword>
<keyword evidence="2 4" id="KW-0479">Metal-binding</keyword>